<feature type="compositionally biased region" description="Basic and acidic residues" evidence="1">
    <location>
        <begin position="65"/>
        <end position="75"/>
    </location>
</feature>
<evidence type="ECO:0000259" key="2">
    <source>
        <dbReference type="Pfam" id="PF08101"/>
    </source>
</evidence>
<feature type="region of interest" description="Disordered" evidence="1">
    <location>
        <begin position="1271"/>
        <end position="1342"/>
    </location>
</feature>
<dbReference type="EMBL" id="JADNYJ010000112">
    <property type="protein sequence ID" value="KAF8883895.1"/>
    <property type="molecule type" value="Genomic_DNA"/>
</dbReference>
<dbReference type="SUPFAM" id="SSF48350">
    <property type="entry name" value="GTPase activation domain, GAP"/>
    <property type="match status" value="1"/>
</dbReference>
<sequence length="1369" mass="147340">MHSFLSKVFGRKKDEKETSSTTLAPGELLGGKFEAVSPTVSPSAAKFLDLDQNNQKAAAAALNGLDKDKDKDNKEPSPSSFLSKVISRPSSPEVKPVKKLDNLPHLSLNLGGAKEEEEIPNNDDLEAFLDVDPEAQTLLSDAVIGERRLNPMEALLLIRACSQAIVSRGLETLGIMHPHWYSSSPDVQRKLISQFIHSLNPRSPTNSLSLTPALLSPFESEIESTRDPHDIAAVLRWGLRHLQLNSEHLGTDEGWYKAFLDAEAAAEYPPKAFSEKLAPQLPKEHLEMLTATLEIFSSLAAHSEANSTSGSKLSKIFGLWLLTARRIEHKDDWHSFYTRWEHTGRMLEHLFLARIRDESTDQRMPVRLLELVRKYPYTQGLSSPHTDLQLLPPSRFTTQHHDALFVRVEIELPSPSSKGKGKAKTDKKRVHPIALIADAFSIKPEDGEEFAELWKKITEASKNGSNPSPLSNVFSDETIRFLNMIPREEKQPKSPTFSLLPMSASPPSSPHKRAFTTDETSSRPGPTATPNHAKPATDPTSESSSPLSPISLGDWAQFSASGFLDTTSAIGPLVSTLFDQDLEKTIPPEPTPGVTERLTLSRKSSKRAAKAPTPRKSIDITSPDKDKEKEKDKELANGVEEKNDSRTKLTKFQIVELDEAFVDFWSDALLDPISSDWPSFVICKFRSSLVSQLVFAPIPTPATTENEHKPRLIKWLVLEQVYTSPAPPPPPPPPNTAILPSSASVDHAPALVSPRPVSPTQSTSGKKRFSFWSSISRTTSDSSVSSQKGAASTSKKEKGATLRVGEMGELIEEEGDATVKGDEEHSGKSVIGSIIKLKSPSFKSRRSSDAKRPAESIKSVDREKERRVSIDDTKKTAADTVLATAATAAVVTGALATGAALAAVPEDKPLTDVAEAPKAVDEVAVVIENKEEDKKENKEEDKKEDEQKEEAKEEVVEEEEAKKAAAENDVAVPEEPKAEDEEDKVKAAPAPAPEPVVELVESAQNEAEVEPAPVPAPEIVESAAEPQVVTREIEAAKPEAEAPAPAVAAEEHPVPIVEPEVPTTTKVEAQPEGPTAPVPLAEEPTGTQTLVEEAPLAVTAAIAVVVAAAEVKDKEEEPSTVAEVETESAAPIPVVQEAGVDEEKVGPAPAPVALTEEKAEEAAAAPAEAEAEQTPVSVVTEEEKVEPPAPVALAEEEPAAEEKAVEEEVAIAPAEAEAESVPVLVAVEDLVAGEPEVILAPADAGSAPAPIIEEVSVEEEVESTAVPVAVSEEGPAPIAEEKGSEEAISAEAEPAPAPVAQEAVAEEKVPEAVALEEPAPIAEEKEVAASADTEFTPASVVEERNQPQLLKRKSLKKSRLLLTLPRLSQ</sequence>
<proteinExistence type="predicted"/>
<feature type="region of interest" description="Disordered" evidence="1">
    <location>
        <begin position="924"/>
        <end position="1021"/>
    </location>
</feature>
<evidence type="ECO:0000313" key="3">
    <source>
        <dbReference type="EMBL" id="KAF8883895.1"/>
    </source>
</evidence>
<feature type="domain" description="Meiotically up-regulated protein Msb1/Mug8" evidence="2">
    <location>
        <begin position="154"/>
        <end position="377"/>
    </location>
</feature>
<feature type="compositionally biased region" description="Low complexity" evidence="1">
    <location>
        <begin position="1286"/>
        <end position="1303"/>
    </location>
</feature>
<dbReference type="OrthoDB" id="3362494at2759"/>
<feature type="region of interest" description="Disordered" evidence="1">
    <location>
        <begin position="1036"/>
        <end position="1056"/>
    </location>
</feature>
<feature type="compositionally biased region" description="Low complexity" evidence="1">
    <location>
        <begin position="1041"/>
        <end position="1056"/>
    </location>
</feature>
<feature type="compositionally biased region" description="Acidic residues" evidence="1">
    <location>
        <begin position="1194"/>
        <end position="1208"/>
    </location>
</feature>
<accession>A0A9P5NDJ8</accession>
<dbReference type="PANTHER" id="PTHR28093:SF1">
    <property type="entry name" value="MORPHOGENESIS-RELATED PROTEIN MSB1"/>
    <property type="match status" value="1"/>
</dbReference>
<protein>
    <recommendedName>
        <fullName evidence="2">Meiotically up-regulated protein Msb1/Mug8 domain-containing protein</fullName>
    </recommendedName>
</protein>
<dbReference type="InterPro" id="IPR037508">
    <property type="entry name" value="Msb1/Mug8"/>
</dbReference>
<dbReference type="InterPro" id="IPR012965">
    <property type="entry name" value="Msb1/Mug8_dom"/>
</dbReference>
<gene>
    <name evidence="3" type="ORF">CPB84DRAFT_180078</name>
</gene>
<dbReference type="Gene3D" id="1.10.555.10">
    <property type="entry name" value="Rho GTPase activation protein"/>
    <property type="match status" value="1"/>
</dbReference>
<feature type="region of interest" description="Disordered" evidence="1">
    <location>
        <begin position="583"/>
        <end position="643"/>
    </location>
</feature>
<dbReference type="Pfam" id="PF08101">
    <property type="entry name" value="Msb1-Mug8_dom"/>
    <property type="match status" value="1"/>
</dbReference>
<feature type="region of interest" description="Disordered" evidence="1">
    <location>
        <begin position="487"/>
        <end position="548"/>
    </location>
</feature>
<feature type="compositionally biased region" description="Basic and acidic residues" evidence="1">
    <location>
        <begin position="616"/>
        <end position="643"/>
    </location>
</feature>
<name>A0A9P5NDJ8_GYMJU</name>
<feature type="compositionally biased region" description="Basic and acidic residues" evidence="1">
    <location>
        <begin position="846"/>
        <end position="871"/>
    </location>
</feature>
<feature type="compositionally biased region" description="Low complexity" evidence="1">
    <location>
        <begin position="1162"/>
        <end position="1179"/>
    </location>
</feature>
<keyword evidence="4" id="KW-1185">Reference proteome</keyword>
<feature type="region of interest" description="Disordered" evidence="1">
    <location>
        <begin position="1063"/>
        <end position="1082"/>
    </location>
</feature>
<feature type="region of interest" description="Disordered" evidence="1">
    <location>
        <begin position="1112"/>
        <end position="1208"/>
    </location>
</feature>
<organism evidence="3 4">
    <name type="scientific">Gymnopilus junonius</name>
    <name type="common">Spectacular rustgill mushroom</name>
    <name type="synonym">Gymnopilus spectabilis subsp. junonius</name>
    <dbReference type="NCBI Taxonomy" id="109634"/>
    <lineage>
        <taxon>Eukaryota</taxon>
        <taxon>Fungi</taxon>
        <taxon>Dikarya</taxon>
        <taxon>Basidiomycota</taxon>
        <taxon>Agaricomycotina</taxon>
        <taxon>Agaricomycetes</taxon>
        <taxon>Agaricomycetidae</taxon>
        <taxon>Agaricales</taxon>
        <taxon>Agaricineae</taxon>
        <taxon>Hymenogastraceae</taxon>
        <taxon>Gymnopilus</taxon>
    </lineage>
</organism>
<feature type="compositionally biased region" description="Basic and acidic residues" evidence="1">
    <location>
        <begin position="928"/>
        <end position="966"/>
    </location>
</feature>
<dbReference type="InterPro" id="IPR008936">
    <property type="entry name" value="Rho_GTPase_activation_prot"/>
</dbReference>
<evidence type="ECO:0000256" key="1">
    <source>
        <dbReference type="SAM" id="MobiDB-lite"/>
    </source>
</evidence>
<feature type="region of interest" description="Disordered" evidence="1">
    <location>
        <begin position="779"/>
        <end position="803"/>
    </location>
</feature>
<evidence type="ECO:0000313" key="4">
    <source>
        <dbReference type="Proteomes" id="UP000724874"/>
    </source>
</evidence>
<dbReference type="Proteomes" id="UP000724874">
    <property type="component" value="Unassembled WGS sequence"/>
</dbReference>
<reference evidence="3" key="1">
    <citation type="submission" date="2020-11" db="EMBL/GenBank/DDBJ databases">
        <authorList>
            <consortium name="DOE Joint Genome Institute"/>
            <person name="Ahrendt S."/>
            <person name="Riley R."/>
            <person name="Andreopoulos W."/>
            <person name="LaButti K."/>
            <person name="Pangilinan J."/>
            <person name="Ruiz-duenas F.J."/>
            <person name="Barrasa J.M."/>
            <person name="Sanchez-Garcia M."/>
            <person name="Camarero S."/>
            <person name="Miyauchi S."/>
            <person name="Serrano A."/>
            <person name="Linde D."/>
            <person name="Babiker R."/>
            <person name="Drula E."/>
            <person name="Ayuso-Fernandez I."/>
            <person name="Pacheco R."/>
            <person name="Padilla G."/>
            <person name="Ferreira P."/>
            <person name="Barriuso J."/>
            <person name="Kellner H."/>
            <person name="Castanera R."/>
            <person name="Alfaro M."/>
            <person name="Ramirez L."/>
            <person name="Pisabarro A.G."/>
            <person name="Kuo A."/>
            <person name="Tritt A."/>
            <person name="Lipzen A."/>
            <person name="He G."/>
            <person name="Yan M."/>
            <person name="Ng V."/>
            <person name="Cullen D."/>
            <person name="Martin F."/>
            <person name="Rosso M.-N."/>
            <person name="Henrissat B."/>
            <person name="Hibbett D."/>
            <person name="Martinez A.T."/>
            <person name="Grigoriev I.V."/>
        </authorList>
    </citation>
    <scope>NUCLEOTIDE SEQUENCE</scope>
    <source>
        <strain evidence="3">AH 44721</strain>
    </source>
</reference>
<comment type="caution">
    <text evidence="3">The sequence shown here is derived from an EMBL/GenBank/DDBJ whole genome shotgun (WGS) entry which is preliminary data.</text>
</comment>
<feature type="region of interest" description="Disordered" evidence="1">
    <location>
        <begin position="62"/>
        <end position="99"/>
    </location>
</feature>
<feature type="region of interest" description="Disordered" evidence="1">
    <location>
        <begin position="840"/>
        <end position="871"/>
    </location>
</feature>
<feature type="region of interest" description="Disordered" evidence="1">
    <location>
        <begin position="1"/>
        <end position="25"/>
    </location>
</feature>
<feature type="compositionally biased region" description="Polar residues" evidence="1">
    <location>
        <begin position="517"/>
        <end position="530"/>
    </location>
</feature>
<dbReference type="PANTHER" id="PTHR28093">
    <property type="entry name" value="MORPHOGENESIS-RELATED PROTEIN MSB1"/>
    <property type="match status" value="1"/>
</dbReference>
<feature type="compositionally biased region" description="Low complexity" evidence="1">
    <location>
        <begin position="1311"/>
        <end position="1321"/>
    </location>
</feature>